<comment type="subcellular location">
    <subcellularLocation>
        <location evidence="8">Cytoplasm</location>
    </subcellularLocation>
</comment>
<dbReference type="Gene3D" id="3.90.550.10">
    <property type="entry name" value="Spore Coat Polysaccharide Biosynthesis Protein SpsA, Chain A"/>
    <property type="match status" value="1"/>
</dbReference>
<name>A0ABV8WZU6_9BACI</name>
<comment type="caution">
    <text evidence="10">The sequence shown here is derived from an EMBL/GenBank/DDBJ whole genome shotgun (WGS) entry which is preliminary data.</text>
</comment>
<dbReference type="InterPro" id="IPR013482">
    <property type="entry name" value="Molybde_CF_guanTrfase"/>
</dbReference>
<evidence type="ECO:0000313" key="10">
    <source>
        <dbReference type="EMBL" id="MFC4404837.1"/>
    </source>
</evidence>
<feature type="binding site" evidence="8">
    <location>
        <position position="20"/>
    </location>
    <ligand>
        <name>GTP</name>
        <dbReference type="ChEBI" id="CHEBI:37565"/>
    </ligand>
</feature>
<dbReference type="EC" id="2.7.7.77" evidence="8"/>
<organism evidence="10 11">
    <name type="scientific">Gracilibacillus xinjiangensis</name>
    <dbReference type="NCBI Taxonomy" id="1193282"/>
    <lineage>
        <taxon>Bacteria</taxon>
        <taxon>Bacillati</taxon>
        <taxon>Bacillota</taxon>
        <taxon>Bacilli</taxon>
        <taxon>Bacillales</taxon>
        <taxon>Bacillaceae</taxon>
        <taxon>Gracilibacillus</taxon>
    </lineage>
</organism>
<comment type="function">
    <text evidence="8">Transfers a GMP moiety from GTP to Mo-molybdopterin (Mo-MPT) cofactor (Moco or molybdenum cofactor) to form Mo-molybdopterin guanine dinucleotide (Mo-MGD) cofactor.</text>
</comment>
<evidence type="ECO:0000256" key="5">
    <source>
        <dbReference type="ARBA" id="ARBA00022842"/>
    </source>
</evidence>
<dbReference type="EMBL" id="JBHSDT010000008">
    <property type="protein sequence ID" value="MFC4404837.1"/>
    <property type="molecule type" value="Genomic_DNA"/>
</dbReference>
<keyword evidence="1 8" id="KW-0963">Cytoplasm</keyword>
<dbReference type="CDD" id="cd02503">
    <property type="entry name" value="MobA"/>
    <property type="match status" value="1"/>
</dbReference>
<dbReference type="InterPro" id="IPR025877">
    <property type="entry name" value="MobA-like_NTP_Trfase"/>
</dbReference>
<evidence type="ECO:0000259" key="9">
    <source>
        <dbReference type="Pfam" id="PF12804"/>
    </source>
</evidence>
<keyword evidence="2 8" id="KW-0808">Transferase</keyword>
<evidence type="ECO:0000256" key="8">
    <source>
        <dbReference type="HAMAP-Rule" id="MF_00316"/>
    </source>
</evidence>
<feature type="binding site" evidence="8">
    <location>
        <position position="97"/>
    </location>
    <ligand>
        <name>Mg(2+)</name>
        <dbReference type="ChEBI" id="CHEBI:18420"/>
    </ligand>
</feature>
<feature type="domain" description="MobA-like NTP transferase" evidence="9">
    <location>
        <begin position="5"/>
        <end position="146"/>
    </location>
</feature>
<evidence type="ECO:0000256" key="4">
    <source>
        <dbReference type="ARBA" id="ARBA00022741"/>
    </source>
</evidence>
<evidence type="ECO:0000256" key="3">
    <source>
        <dbReference type="ARBA" id="ARBA00022723"/>
    </source>
</evidence>
<protein>
    <recommendedName>
        <fullName evidence="8">Probable molybdenum cofactor guanylyltransferase</fullName>
        <shortName evidence="8">MoCo guanylyltransferase</shortName>
        <ecNumber evidence="8">2.7.7.77</ecNumber>
    </recommendedName>
    <alternativeName>
        <fullName evidence="8">GTP:molybdopterin guanylyltransferase</fullName>
    </alternativeName>
    <alternativeName>
        <fullName evidence="8">Mo-MPT guanylyltransferase</fullName>
    </alternativeName>
    <alternativeName>
        <fullName evidence="8">Molybdopterin guanylyltransferase</fullName>
    </alternativeName>
    <alternativeName>
        <fullName evidence="8">Molybdopterin-guanine dinucleotide synthase</fullName>
        <shortName evidence="8">MGD synthase</shortName>
    </alternativeName>
</protein>
<feature type="binding site" evidence="8">
    <location>
        <position position="97"/>
    </location>
    <ligand>
        <name>GTP</name>
        <dbReference type="ChEBI" id="CHEBI:37565"/>
    </ligand>
</feature>
<dbReference type="HAMAP" id="MF_00316">
    <property type="entry name" value="MobA"/>
    <property type="match status" value="1"/>
</dbReference>
<dbReference type="InterPro" id="IPR029044">
    <property type="entry name" value="Nucleotide-diphossugar_trans"/>
</dbReference>
<dbReference type="RefSeq" id="WP_390253841.1">
    <property type="nucleotide sequence ID" value="NZ_JBHSDT010000008.1"/>
</dbReference>
<gene>
    <name evidence="8" type="primary">mobA</name>
    <name evidence="10" type="ORF">ACFOY7_17335</name>
</gene>
<keyword evidence="3 8" id="KW-0479">Metal-binding</keyword>
<feature type="binding site" evidence="8">
    <location>
        <position position="66"/>
    </location>
    <ligand>
        <name>GTP</name>
        <dbReference type="ChEBI" id="CHEBI:37565"/>
    </ligand>
</feature>
<dbReference type="Proteomes" id="UP001595882">
    <property type="component" value="Unassembled WGS sequence"/>
</dbReference>
<feature type="binding site" evidence="8">
    <location>
        <begin position="8"/>
        <end position="10"/>
    </location>
    <ligand>
        <name>GTP</name>
        <dbReference type="ChEBI" id="CHEBI:37565"/>
    </ligand>
</feature>
<dbReference type="SUPFAM" id="SSF53448">
    <property type="entry name" value="Nucleotide-diphospho-sugar transferases"/>
    <property type="match status" value="1"/>
</dbReference>
<dbReference type="PANTHER" id="PTHR19136:SF81">
    <property type="entry name" value="MOLYBDENUM COFACTOR GUANYLYLTRANSFERASE"/>
    <property type="match status" value="1"/>
</dbReference>
<evidence type="ECO:0000256" key="2">
    <source>
        <dbReference type="ARBA" id="ARBA00022679"/>
    </source>
</evidence>
<comment type="similarity">
    <text evidence="8">Belongs to the MobA family.</text>
</comment>
<keyword evidence="10" id="KW-0548">Nucleotidyltransferase</keyword>
<reference evidence="11" key="1">
    <citation type="journal article" date="2019" name="Int. J. Syst. Evol. Microbiol.">
        <title>The Global Catalogue of Microorganisms (GCM) 10K type strain sequencing project: providing services to taxonomists for standard genome sequencing and annotation.</title>
        <authorList>
            <consortium name="The Broad Institute Genomics Platform"/>
            <consortium name="The Broad Institute Genome Sequencing Center for Infectious Disease"/>
            <person name="Wu L."/>
            <person name="Ma J."/>
        </authorList>
    </citation>
    <scope>NUCLEOTIDE SEQUENCE [LARGE SCALE GENOMIC DNA]</scope>
    <source>
        <strain evidence="11">CCUG 37865</strain>
    </source>
</reference>
<dbReference type="Pfam" id="PF12804">
    <property type="entry name" value="NTP_transf_3"/>
    <property type="match status" value="1"/>
</dbReference>
<evidence type="ECO:0000256" key="7">
    <source>
        <dbReference type="ARBA" id="ARBA00023150"/>
    </source>
</evidence>
<proteinExistence type="inferred from homology"/>
<accession>A0ABV8WZU6</accession>
<keyword evidence="4 8" id="KW-0547">Nucleotide-binding</keyword>
<comment type="caution">
    <text evidence="8">Lacks conserved residue(s) required for the propagation of feature annotation.</text>
</comment>
<keyword evidence="6 8" id="KW-0342">GTP-binding</keyword>
<comment type="domain">
    <text evidence="8">The N-terminal domain determines nucleotide recognition and specific binding, while the C-terminal domain determines the specific binding to the target protein.</text>
</comment>
<keyword evidence="11" id="KW-1185">Reference proteome</keyword>
<dbReference type="PANTHER" id="PTHR19136">
    <property type="entry name" value="MOLYBDENUM COFACTOR GUANYLYLTRANSFERASE"/>
    <property type="match status" value="1"/>
</dbReference>
<evidence type="ECO:0000256" key="1">
    <source>
        <dbReference type="ARBA" id="ARBA00022490"/>
    </source>
</evidence>
<evidence type="ECO:0000313" key="11">
    <source>
        <dbReference type="Proteomes" id="UP001595882"/>
    </source>
</evidence>
<keyword evidence="5 8" id="KW-0460">Magnesium</keyword>
<evidence type="ECO:0000256" key="6">
    <source>
        <dbReference type="ARBA" id="ARBA00023134"/>
    </source>
</evidence>
<sequence length="191" mass="21671">MDLTGVIIAGGESSRFGKPKAFAKYKGKELYLHAIDSLGNITNKISVIAREEHMECYQPPIHLLKDDPLFKGLGPLAGLYTVMSQVEADWYITLPVDTPCVNREILQRLLPGDNAKVQAFVPIVTGRKQPLIATYHYTAKQVVYDLLIKNKRSMHGLLDQLRVQYITFDDSCEPCFYNVNTEEELRKLQLE</sequence>
<dbReference type="GO" id="GO:0061603">
    <property type="term" value="F:molybdenum cofactor guanylyltransferase activity"/>
    <property type="evidence" value="ECO:0007669"/>
    <property type="project" value="UniProtKB-EC"/>
</dbReference>
<comment type="cofactor">
    <cofactor evidence="8">
        <name>Mg(2+)</name>
        <dbReference type="ChEBI" id="CHEBI:18420"/>
    </cofactor>
</comment>
<keyword evidence="7 8" id="KW-0501">Molybdenum cofactor biosynthesis</keyword>
<comment type="catalytic activity">
    <reaction evidence="8">
        <text>Mo-molybdopterin + GTP + H(+) = Mo-molybdopterin guanine dinucleotide + diphosphate</text>
        <dbReference type="Rhea" id="RHEA:34243"/>
        <dbReference type="ChEBI" id="CHEBI:15378"/>
        <dbReference type="ChEBI" id="CHEBI:33019"/>
        <dbReference type="ChEBI" id="CHEBI:37565"/>
        <dbReference type="ChEBI" id="CHEBI:71302"/>
        <dbReference type="ChEBI" id="CHEBI:71310"/>
        <dbReference type="EC" id="2.7.7.77"/>
    </reaction>
</comment>